<keyword evidence="1" id="KW-0378">Hydrolase</keyword>
<organism evidence="5 6">
    <name type="scientific">Pontibacter locisalis</name>
    <dbReference type="NCBI Taxonomy" id="1719035"/>
    <lineage>
        <taxon>Bacteria</taxon>
        <taxon>Pseudomonadati</taxon>
        <taxon>Bacteroidota</taxon>
        <taxon>Cytophagia</taxon>
        <taxon>Cytophagales</taxon>
        <taxon>Hymenobacteraceae</taxon>
        <taxon>Pontibacter</taxon>
    </lineage>
</organism>
<dbReference type="Pfam" id="PF17820">
    <property type="entry name" value="PDZ_6"/>
    <property type="match status" value="1"/>
</dbReference>
<dbReference type="InterPro" id="IPR041489">
    <property type="entry name" value="PDZ_6"/>
</dbReference>
<reference evidence="6" key="1">
    <citation type="journal article" date="2019" name="Int. J. Syst. Evol. Microbiol.">
        <title>The Global Catalogue of Microorganisms (GCM) 10K type strain sequencing project: providing services to taxonomists for standard genome sequencing and annotation.</title>
        <authorList>
            <consortium name="The Broad Institute Genomics Platform"/>
            <consortium name="The Broad Institute Genome Sequencing Center for Infectious Disease"/>
            <person name="Wu L."/>
            <person name="Ma J."/>
        </authorList>
    </citation>
    <scope>NUCLEOTIDE SEQUENCE [LARGE SCALE GENOMIC DNA]</scope>
    <source>
        <strain evidence="6">KCTC 42498</strain>
    </source>
</reference>
<keyword evidence="2" id="KW-0732">Signal</keyword>
<dbReference type="PROSITE" id="PS50106">
    <property type="entry name" value="PDZ"/>
    <property type="match status" value="1"/>
</dbReference>
<dbReference type="PROSITE" id="PS50175">
    <property type="entry name" value="ASP_PROT_RETROV"/>
    <property type="match status" value="1"/>
</dbReference>
<dbReference type="SUPFAM" id="SSF50156">
    <property type="entry name" value="PDZ domain-like"/>
    <property type="match status" value="1"/>
</dbReference>
<keyword evidence="6" id="KW-1185">Reference proteome</keyword>
<dbReference type="InterPro" id="IPR036034">
    <property type="entry name" value="PDZ_sf"/>
</dbReference>
<feature type="chain" id="PRO_5046597888" evidence="2">
    <location>
        <begin position="24"/>
        <end position="418"/>
    </location>
</feature>
<evidence type="ECO:0000256" key="1">
    <source>
        <dbReference type="ARBA" id="ARBA00022801"/>
    </source>
</evidence>
<keyword evidence="5" id="KW-0645">Protease</keyword>
<dbReference type="SMART" id="SM00228">
    <property type="entry name" value="PDZ"/>
    <property type="match status" value="1"/>
</dbReference>
<dbReference type="InterPro" id="IPR001478">
    <property type="entry name" value="PDZ"/>
</dbReference>
<dbReference type="InterPro" id="IPR021109">
    <property type="entry name" value="Peptidase_aspartic_dom_sf"/>
</dbReference>
<feature type="domain" description="Peptidase A2" evidence="4">
    <location>
        <begin position="66"/>
        <end position="102"/>
    </location>
</feature>
<dbReference type="GO" id="GO:0008233">
    <property type="term" value="F:peptidase activity"/>
    <property type="evidence" value="ECO:0007669"/>
    <property type="project" value="UniProtKB-KW"/>
</dbReference>
<dbReference type="RefSeq" id="WP_377512030.1">
    <property type="nucleotide sequence ID" value="NZ_JBHULU010000037.1"/>
</dbReference>
<dbReference type="Proteomes" id="UP001597544">
    <property type="component" value="Unassembled WGS sequence"/>
</dbReference>
<sequence>MTRAGFLTLLCLFLYLLPSLVTAQEQPPFEKDTVYFTSKRKKITIPFKLVHNLIIIPVQINNSSSLNFILDSGVKNTLITRLYFSDSLNLNTADKIKIQGLGKGYEVEALYSSGNIMQMRGIRGENHQVYVLMEDIFNLSMRMGMPVHGIIGYDIFKNFIVKINYNTEQLTLYRPDAKLRKKKKAEEYPLHIENYKAYVNANVRQKNGDTVTVKLVLDTGASHTVSLYLPTDKRLTLPPKVMEAYLGRGLGGDIHGKIGRLDAFALGRYELEDLPASYPDEESIKLAMNISNRNGNLGSDILNRFTVIFDYPHNKLTLIPNSKFKKPFNYNLAGFELSTPLPGTNFYIIADVTDNSPAKQVGLQPGDQLLHINGLDCKDMKLMEVLNLMDSKPGRILRLKLKRNTQIFDVNLVLQSRI</sequence>
<dbReference type="CDD" id="cd05483">
    <property type="entry name" value="retropepsin_like_bacteria"/>
    <property type="match status" value="1"/>
</dbReference>
<evidence type="ECO:0000313" key="6">
    <source>
        <dbReference type="Proteomes" id="UP001597544"/>
    </source>
</evidence>
<name>A0ABW5IRK5_9BACT</name>
<dbReference type="EMBL" id="JBHULU010000037">
    <property type="protein sequence ID" value="MFD2516030.1"/>
    <property type="molecule type" value="Genomic_DNA"/>
</dbReference>
<gene>
    <name evidence="5" type="ORF">ACFSRY_19310</name>
</gene>
<evidence type="ECO:0000259" key="3">
    <source>
        <dbReference type="PROSITE" id="PS50106"/>
    </source>
</evidence>
<evidence type="ECO:0000259" key="4">
    <source>
        <dbReference type="PROSITE" id="PS50175"/>
    </source>
</evidence>
<accession>A0ABW5IRK5</accession>
<dbReference type="Gene3D" id="2.40.70.10">
    <property type="entry name" value="Acid Proteases"/>
    <property type="match status" value="2"/>
</dbReference>
<dbReference type="InterPro" id="IPR001995">
    <property type="entry name" value="Peptidase_A2_cat"/>
</dbReference>
<dbReference type="InterPro" id="IPR034122">
    <property type="entry name" value="Retropepsin-like_bacterial"/>
</dbReference>
<comment type="caution">
    <text evidence="5">The sequence shown here is derived from an EMBL/GenBank/DDBJ whole genome shotgun (WGS) entry which is preliminary data.</text>
</comment>
<proteinExistence type="predicted"/>
<dbReference type="Pfam" id="PF13650">
    <property type="entry name" value="Asp_protease_2"/>
    <property type="match status" value="2"/>
</dbReference>
<dbReference type="GO" id="GO:0006508">
    <property type="term" value="P:proteolysis"/>
    <property type="evidence" value="ECO:0007669"/>
    <property type="project" value="UniProtKB-KW"/>
</dbReference>
<evidence type="ECO:0000313" key="5">
    <source>
        <dbReference type="EMBL" id="MFD2516030.1"/>
    </source>
</evidence>
<evidence type="ECO:0000256" key="2">
    <source>
        <dbReference type="SAM" id="SignalP"/>
    </source>
</evidence>
<feature type="signal peptide" evidence="2">
    <location>
        <begin position="1"/>
        <end position="23"/>
    </location>
</feature>
<dbReference type="Gene3D" id="2.30.42.10">
    <property type="match status" value="1"/>
</dbReference>
<dbReference type="SUPFAM" id="SSF50630">
    <property type="entry name" value="Acid proteases"/>
    <property type="match status" value="1"/>
</dbReference>
<feature type="domain" description="PDZ" evidence="3">
    <location>
        <begin position="315"/>
        <end position="404"/>
    </location>
</feature>
<protein>
    <submittedName>
        <fullName evidence="5">Aspartyl protease family protein</fullName>
    </submittedName>
</protein>